<evidence type="ECO:0000313" key="2">
    <source>
        <dbReference type="EMBL" id="KAF8564416.1"/>
    </source>
</evidence>
<evidence type="ECO:0000256" key="1">
    <source>
        <dbReference type="SAM" id="Phobius"/>
    </source>
</evidence>
<dbReference type="AlphaFoldDB" id="A0A8T0DAP0"/>
<keyword evidence="1" id="KW-1133">Transmembrane helix</keyword>
<feature type="transmembrane region" description="Helical" evidence="1">
    <location>
        <begin position="21"/>
        <end position="39"/>
    </location>
</feature>
<evidence type="ECO:0000313" key="3">
    <source>
        <dbReference type="Proteomes" id="UP000699462"/>
    </source>
</evidence>
<dbReference type="Proteomes" id="UP000699462">
    <property type="component" value="Unassembled WGS sequence"/>
</dbReference>
<name>A0A8T0DAP0_9TREM</name>
<sequence>MIKWCVRYAVSSPHPKRKQKLTASLLEILPIFATLHMWGVHSAKVIALSCVSWASCYGVLWSQVQKPYKPAGTMVGTATEPGVVRSDGRVDCLLLTHRVMQAVANTKLQTTPSKHQS</sequence>
<keyword evidence="3" id="KW-1185">Reference proteome</keyword>
<keyword evidence="1" id="KW-0812">Transmembrane</keyword>
<dbReference type="EMBL" id="JTDF01008752">
    <property type="protein sequence ID" value="KAF8564416.1"/>
    <property type="molecule type" value="Genomic_DNA"/>
</dbReference>
<organism evidence="2 3">
    <name type="scientific">Paragonimus westermani</name>
    <dbReference type="NCBI Taxonomy" id="34504"/>
    <lineage>
        <taxon>Eukaryota</taxon>
        <taxon>Metazoa</taxon>
        <taxon>Spiralia</taxon>
        <taxon>Lophotrochozoa</taxon>
        <taxon>Platyhelminthes</taxon>
        <taxon>Trematoda</taxon>
        <taxon>Digenea</taxon>
        <taxon>Plagiorchiida</taxon>
        <taxon>Troglotremata</taxon>
        <taxon>Troglotrematidae</taxon>
        <taxon>Paragonimus</taxon>
    </lineage>
</organism>
<accession>A0A8T0DAP0</accession>
<proteinExistence type="predicted"/>
<gene>
    <name evidence="2" type="ORF">P879_11379</name>
</gene>
<comment type="caution">
    <text evidence="2">The sequence shown here is derived from an EMBL/GenBank/DDBJ whole genome shotgun (WGS) entry which is preliminary data.</text>
</comment>
<reference evidence="2 3" key="1">
    <citation type="submission" date="2019-07" db="EMBL/GenBank/DDBJ databases">
        <title>Annotation for the trematode Paragonimus westermani.</title>
        <authorList>
            <person name="Choi Y.-J."/>
        </authorList>
    </citation>
    <scope>NUCLEOTIDE SEQUENCE [LARGE SCALE GENOMIC DNA]</scope>
    <source>
        <strain evidence="2">180907_Pwestermani</strain>
    </source>
</reference>
<feature type="transmembrane region" description="Helical" evidence="1">
    <location>
        <begin position="45"/>
        <end position="64"/>
    </location>
</feature>
<keyword evidence="1" id="KW-0472">Membrane</keyword>
<protein>
    <submittedName>
        <fullName evidence="2">Uncharacterized protein</fullName>
    </submittedName>
</protein>